<comment type="caution">
    <text evidence="1">The sequence shown here is derived from an EMBL/GenBank/DDBJ whole genome shotgun (WGS) entry which is preliminary data.</text>
</comment>
<organism evidence="1 2">
    <name type="scientific">Mariniradius saccharolyticus AK6</name>
    <dbReference type="NCBI Taxonomy" id="1239962"/>
    <lineage>
        <taxon>Bacteria</taxon>
        <taxon>Pseudomonadati</taxon>
        <taxon>Bacteroidota</taxon>
        <taxon>Cytophagia</taxon>
        <taxon>Cytophagales</taxon>
        <taxon>Cyclobacteriaceae</taxon>
        <taxon>Mariniradius</taxon>
    </lineage>
</organism>
<evidence type="ECO:0000313" key="2">
    <source>
        <dbReference type="Proteomes" id="UP000010953"/>
    </source>
</evidence>
<sequence>MNSPAVFLSYFFNSNKVEEKLKLLITHFEEEKAFLQQHIDEAVSESEFLTAHRIQKGLRIADEKLRILKSIQDPNSEKKDGLCKMRDRFQAFLSKISNEFEAGLISREIQHIDQKLEVLNIEPLPVLREGNGFLKKHFLGLIEGELEKLELYLQYQEEIIIGLEKSESYLQISVRIDPLEKSQEKFRIEYWKKDLKRLGFEPLENGSLHILLPLGAYEDDSWSAVEYLLTRIYFEVFRLQGINGNAFLKIIQKHPGQDQNT</sequence>
<dbReference type="InParanoid" id="M7XZ46"/>
<dbReference type="EMBL" id="AMZY02000009">
    <property type="protein sequence ID" value="EMS33752.1"/>
    <property type="molecule type" value="Genomic_DNA"/>
</dbReference>
<name>M7XZ46_9BACT</name>
<dbReference type="AlphaFoldDB" id="M7XZ46"/>
<protein>
    <submittedName>
        <fullName evidence="1">Uncharacterized protein</fullName>
    </submittedName>
</protein>
<dbReference type="STRING" id="1239962.C943_04631"/>
<proteinExistence type="predicted"/>
<dbReference type="Proteomes" id="UP000010953">
    <property type="component" value="Unassembled WGS sequence"/>
</dbReference>
<reference evidence="1" key="1">
    <citation type="submission" date="2013-01" db="EMBL/GenBank/DDBJ databases">
        <title>Genome assembly of Mariniradius saccharolyticus AK6.</title>
        <authorList>
            <person name="Vaidya B."/>
            <person name="Khatri I."/>
            <person name="Tanuku N.R.S."/>
            <person name="Subramanian S."/>
            <person name="Pinnaka A."/>
        </authorList>
    </citation>
    <scope>NUCLEOTIDE SEQUENCE [LARGE SCALE GENOMIC DNA]</scope>
    <source>
        <strain evidence="1">AK6</strain>
    </source>
</reference>
<accession>M7XZ46</accession>
<gene>
    <name evidence="1" type="ORF">C943_04631</name>
</gene>
<keyword evidence="2" id="KW-1185">Reference proteome</keyword>
<evidence type="ECO:0000313" key="1">
    <source>
        <dbReference type="EMBL" id="EMS33752.1"/>
    </source>
</evidence>